<sequence length="150" mass="16102">MPTIHLTRTIRVTPEQFVAAVTDFGPGRSKIFGNTSDEVLEVHGLGETTADVTEGTKAGWERLHYDWLNPHRVTMTTVDSNLWGGSSGHTYELVPQGDGTTRLDVTIVREGKNVAGRLAGLLVGSIAKGALGKAVSNTVTAIEQRYGVRS</sequence>
<dbReference type="PATRIC" id="fig|1246995.3.peg.2604"/>
<name>U5VYP8_9ACTN</name>
<keyword evidence="2" id="KW-1185">Reference proteome</keyword>
<dbReference type="eggNOG" id="COG2867">
    <property type="taxonomic scope" value="Bacteria"/>
</dbReference>
<dbReference type="Proteomes" id="UP000017746">
    <property type="component" value="Chromosome"/>
</dbReference>
<dbReference type="EMBL" id="CP006272">
    <property type="protein sequence ID" value="AGZ40850.1"/>
    <property type="molecule type" value="Genomic_DNA"/>
</dbReference>
<dbReference type="AlphaFoldDB" id="U5VYP8"/>
<dbReference type="InterPro" id="IPR019587">
    <property type="entry name" value="Polyketide_cyclase/dehydratase"/>
</dbReference>
<protein>
    <recommendedName>
        <fullName evidence="3">Polyketide cyclase/dehydrase</fullName>
    </recommendedName>
</protein>
<evidence type="ECO:0008006" key="3">
    <source>
        <dbReference type="Google" id="ProtNLM"/>
    </source>
</evidence>
<dbReference type="SUPFAM" id="SSF55961">
    <property type="entry name" value="Bet v1-like"/>
    <property type="match status" value="1"/>
</dbReference>
<dbReference type="KEGG" id="afs:AFR_12820"/>
<accession>U5VYP8</accession>
<proteinExistence type="predicted"/>
<dbReference type="InterPro" id="IPR023393">
    <property type="entry name" value="START-like_dom_sf"/>
</dbReference>
<organism evidence="1 2">
    <name type="scientific">Actinoplanes friuliensis DSM 7358</name>
    <dbReference type="NCBI Taxonomy" id="1246995"/>
    <lineage>
        <taxon>Bacteria</taxon>
        <taxon>Bacillati</taxon>
        <taxon>Actinomycetota</taxon>
        <taxon>Actinomycetes</taxon>
        <taxon>Micromonosporales</taxon>
        <taxon>Micromonosporaceae</taxon>
        <taxon>Actinoplanes</taxon>
    </lineage>
</organism>
<dbReference type="Pfam" id="PF10604">
    <property type="entry name" value="Polyketide_cyc2"/>
    <property type="match status" value="1"/>
</dbReference>
<reference evidence="1 2" key="1">
    <citation type="journal article" date="2014" name="J. Biotechnol.">
        <title>Complete genome sequence of the actinobacterium Actinoplanes friuliensis HAG 010964, producer of the lipopeptide antibiotic friulimycin.</title>
        <authorList>
            <person name="Ruckert C."/>
            <person name="Szczepanowski R."/>
            <person name="Albersmeier A."/>
            <person name="Goesmann A."/>
            <person name="Fischer N."/>
            <person name="Steinkamper A."/>
            <person name="Puhler A."/>
            <person name="Biener R."/>
            <person name="Schwartz D."/>
            <person name="Kalinowski J."/>
        </authorList>
    </citation>
    <scope>NUCLEOTIDE SEQUENCE [LARGE SCALE GENOMIC DNA]</scope>
    <source>
        <strain evidence="1 2">DSM 7358</strain>
    </source>
</reference>
<gene>
    <name evidence="1" type="ORF">AFR_12820</name>
</gene>
<dbReference type="RefSeq" id="WP_023360909.1">
    <property type="nucleotide sequence ID" value="NC_022657.1"/>
</dbReference>
<dbReference type="Gene3D" id="3.30.530.20">
    <property type="match status" value="1"/>
</dbReference>
<evidence type="ECO:0000313" key="2">
    <source>
        <dbReference type="Proteomes" id="UP000017746"/>
    </source>
</evidence>
<dbReference type="STRING" id="1246995.AFR_12820"/>
<dbReference type="HOGENOM" id="CLU_127145_0_0_11"/>
<dbReference type="OrthoDB" id="3290460at2"/>
<evidence type="ECO:0000313" key="1">
    <source>
        <dbReference type="EMBL" id="AGZ40850.1"/>
    </source>
</evidence>